<reference evidence="3" key="3">
    <citation type="submission" date="2018-08" db="UniProtKB">
        <authorList>
            <consortium name="EnsemblPlants"/>
        </authorList>
    </citation>
    <scope>IDENTIFICATION</scope>
    <source>
        <strain evidence="3">cv. Bd21</strain>
    </source>
</reference>
<evidence type="ECO:0000256" key="1">
    <source>
        <dbReference type="SAM" id="MobiDB-lite"/>
    </source>
</evidence>
<proteinExistence type="predicted"/>
<feature type="compositionally biased region" description="Low complexity" evidence="1">
    <location>
        <begin position="10"/>
        <end position="25"/>
    </location>
</feature>
<dbReference type="EMBL" id="CM000880">
    <property type="protein sequence ID" value="KQK16947.1"/>
    <property type="molecule type" value="Genomic_DNA"/>
</dbReference>
<gene>
    <name evidence="2" type="ORF">BRADI_1g31610v3</name>
</gene>
<evidence type="ECO:0000313" key="3">
    <source>
        <dbReference type="EnsemblPlants" id="KQK16947"/>
    </source>
</evidence>
<reference evidence="2" key="2">
    <citation type="submission" date="2017-06" db="EMBL/GenBank/DDBJ databases">
        <title>WGS assembly of Brachypodium distachyon.</title>
        <authorList>
            <consortium name="The International Brachypodium Initiative"/>
            <person name="Lucas S."/>
            <person name="Harmon-Smith M."/>
            <person name="Lail K."/>
            <person name="Tice H."/>
            <person name="Grimwood J."/>
            <person name="Bruce D."/>
            <person name="Barry K."/>
            <person name="Shu S."/>
            <person name="Lindquist E."/>
            <person name="Wang M."/>
            <person name="Pitluck S."/>
            <person name="Vogel J.P."/>
            <person name="Garvin D.F."/>
            <person name="Mockler T.C."/>
            <person name="Schmutz J."/>
            <person name="Rokhsar D."/>
            <person name="Bevan M.W."/>
        </authorList>
    </citation>
    <scope>NUCLEOTIDE SEQUENCE</scope>
    <source>
        <strain evidence="2">Bd21</strain>
    </source>
</reference>
<feature type="region of interest" description="Disordered" evidence="1">
    <location>
        <begin position="1"/>
        <end position="25"/>
    </location>
</feature>
<dbReference type="HOGENOM" id="CLU_2593042_0_0_1"/>
<organism evidence="3">
    <name type="scientific">Brachypodium distachyon</name>
    <name type="common">Purple false brome</name>
    <name type="synonym">Trachynia distachya</name>
    <dbReference type="NCBI Taxonomy" id="15368"/>
    <lineage>
        <taxon>Eukaryota</taxon>
        <taxon>Viridiplantae</taxon>
        <taxon>Streptophyta</taxon>
        <taxon>Embryophyta</taxon>
        <taxon>Tracheophyta</taxon>
        <taxon>Spermatophyta</taxon>
        <taxon>Magnoliopsida</taxon>
        <taxon>Liliopsida</taxon>
        <taxon>Poales</taxon>
        <taxon>Poaceae</taxon>
        <taxon>BOP clade</taxon>
        <taxon>Pooideae</taxon>
        <taxon>Stipodae</taxon>
        <taxon>Brachypodieae</taxon>
        <taxon>Brachypodium</taxon>
    </lineage>
</organism>
<keyword evidence="4" id="KW-1185">Reference proteome</keyword>
<accession>I1GVT3</accession>
<dbReference type="Gramene" id="KQK16947">
    <property type="protein sequence ID" value="KQK16947"/>
    <property type="gene ID" value="BRADI_1g31610v3"/>
</dbReference>
<dbReference type="EnsemblPlants" id="KQK16947">
    <property type="protein sequence ID" value="KQK16947"/>
    <property type="gene ID" value="BRADI_1g31610v3"/>
</dbReference>
<evidence type="ECO:0000313" key="4">
    <source>
        <dbReference type="Proteomes" id="UP000008810"/>
    </source>
</evidence>
<dbReference type="AlphaFoldDB" id="I1GVT3"/>
<dbReference type="InParanoid" id="I1GVT3"/>
<dbReference type="Proteomes" id="UP000008810">
    <property type="component" value="Chromosome 1"/>
</dbReference>
<reference evidence="2 3" key="1">
    <citation type="journal article" date="2010" name="Nature">
        <title>Genome sequencing and analysis of the model grass Brachypodium distachyon.</title>
        <authorList>
            <consortium name="International Brachypodium Initiative"/>
        </authorList>
    </citation>
    <scope>NUCLEOTIDE SEQUENCE [LARGE SCALE GENOMIC DNA]</scope>
    <source>
        <strain evidence="2 3">Bd21</strain>
    </source>
</reference>
<feature type="region of interest" description="Disordered" evidence="1">
    <location>
        <begin position="42"/>
        <end position="80"/>
    </location>
</feature>
<protein>
    <submittedName>
        <fullName evidence="2 3">Uncharacterized protein</fullName>
    </submittedName>
</protein>
<sequence>MVLLATGSTAAPGDGDPQQAAPAAVDPQLAAPVVVQLPPAAPVERLPVGPSPTPKVPNPSSSGGIDPVGPGSGTPDRPRG</sequence>
<name>I1GVT3_BRADI</name>
<evidence type="ECO:0000313" key="2">
    <source>
        <dbReference type="EMBL" id="KQK16947.1"/>
    </source>
</evidence>